<name>X0TEJ6_9ZZZZ</name>
<evidence type="ECO:0000256" key="3">
    <source>
        <dbReference type="ARBA" id="ARBA00022741"/>
    </source>
</evidence>
<dbReference type="Gene3D" id="3.40.50.300">
    <property type="entry name" value="P-loop containing nucleotide triphosphate hydrolases"/>
    <property type="match status" value="1"/>
</dbReference>
<dbReference type="SUPFAM" id="SSF52540">
    <property type="entry name" value="P-loop containing nucleoside triphosphate hydrolases"/>
    <property type="match status" value="1"/>
</dbReference>
<dbReference type="AlphaFoldDB" id="X0TEJ6"/>
<evidence type="ECO:0000256" key="1">
    <source>
        <dbReference type="ARBA" id="ARBA00022448"/>
    </source>
</evidence>
<organism evidence="6">
    <name type="scientific">marine sediment metagenome</name>
    <dbReference type="NCBI Taxonomy" id="412755"/>
    <lineage>
        <taxon>unclassified sequences</taxon>
        <taxon>metagenomes</taxon>
        <taxon>ecological metagenomes</taxon>
    </lineage>
</organism>
<dbReference type="InterPro" id="IPR027417">
    <property type="entry name" value="P-loop_NTPase"/>
</dbReference>
<keyword evidence="4" id="KW-0067">ATP-binding</keyword>
<accession>X0TEJ6</accession>
<evidence type="ECO:0000256" key="4">
    <source>
        <dbReference type="ARBA" id="ARBA00022840"/>
    </source>
</evidence>
<dbReference type="EMBL" id="BARS01001175">
    <property type="protein sequence ID" value="GAF85751.1"/>
    <property type="molecule type" value="Genomic_DNA"/>
</dbReference>
<dbReference type="Pfam" id="PF00005">
    <property type="entry name" value="ABC_tran"/>
    <property type="match status" value="1"/>
</dbReference>
<dbReference type="InterPro" id="IPR050107">
    <property type="entry name" value="ABC_carbohydrate_import_ATPase"/>
</dbReference>
<keyword evidence="3" id="KW-0547">Nucleotide-binding</keyword>
<feature type="non-terminal residue" evidence="6">
    <location>
        <position position="161"/>
    </location>
</feature>
<dbReference type="InterPro" id="IPR003439">
    <property type="entry name" value="ABC_transporter-like_ATP-bd"/>
</dbReference>
<dbReference type="PANTHER" id="PTHR43790">
    <property type="entry name" value="CARBOHYDRATE TRANSPORT ATP-BINDING PROTEIN MG119-RELATED"/>
    <property type="match status" value="1"/>
</dbReference>
<proteinExistence type="predicted"/>
<gene>
    <name evidence="6" type="ORF">S01H1_02445</name>
</gene>
<feature type="domain" description="ABC transporter" evidence="5">
    <location>
        <begin position="22"/>
        <end position="159"/>
    </location>
</feature>
<dbReference type="GO" id="GO:0005524">
    <property type="term" value="F:ATP binding"/>
    <property type="evidence" value="ECO:0007669"/>
    <property type="project" value="UniProtKB-KW"/>
</dbReference>
<reference evidence="6" key="1">
    <citation type="journal article" date="2014" name="Front. Microbiol.">
        <title>High frequency of phylogenetically diverse reductive dehalogenase-homologous genes in deep subseafloor sedimentary metagenomes.</title>
        <authorList>
            <person name="Kawai M."/>
            <person name="Futagami T."/>
            <person name="Toyoda A."/>
            <person name="Takaki Y."/>
            <person name="Nishi S."/>
            <person name="Hori S."/>
            <person name="Arai W."/>
            <person name="Tsubouchi T."/>
            <person name="Morono Y."/>
            <person name="Uchiyama I."/>
            <person name="Ito T."/>
            <person name="Fujiyama A."/>
            <person name="Inagaki F."/>
            <person name="Takami H."/>
        </authorList>
    </citation>
    <scope>NUCLEOTIDE SEQUENCE</scope>
    <source>
        <strain evidence="6">Expedition CK06-06</strain>
    </source>
</reference>
<evidence type="ECO:0000259" key="5">
    <source>
        <dbReference type="Pfam" id="PF00005"/>
    </source>
</evidence>
<evidence type="ECO:0000256" key="2">
    <source>
        <dbReference type="ARBA" id="ARBA00022737"/>
    </source>
</evidence>
<keyword evidence="1" id="KW-0813">Transport</keyword>
<sequence>MAPAVELRGITKPFPGVVANDHIDFSAEESEIHGLLGENGAGKTVLMSILYGLYRPDEGKILVKGEEVAMDSPAKAMRLGIGMVHQHFMLVPSLTVAENIILGREPVKNGVLLDENKMLEQVREFCDLYSLEVDLEAPVYTLSVGVQQRVEILKALYRGAD</sequence>
<evidence type="ECO:0000313" key="6">
    <source>
        <dbReference type="EMBL" id="GAF85751.1"/>
    </source>
</evidence>
<dbReference type="PANTHER" id="PTHR43790:SF9">
    <property type="entry name" value="GALACTOFURANOSE TRANSPORTER ATP-BINDING PROTEIN YTFR"/>
    <property type="match status" value="1"/>
</dbReference>
<keyword evidence="2" id="KW-0677">Repeat</keyword>
<comment type="caution">
    <text evidence="6">The sequence shown here is derived from an EMBL/GenBank/DDBJ whole genome shotgun (WGS) entry which is preliminary data.</text>
</comment>
<protein>
    <recommendedName>
        <fullName evidence="5">ABC transporter domain-containing protein</fullName>
    </recommendedName>
</protein>
<dbReference type="GO" id="GO:0016887">
    <property type="term" value="F:ATP hydrolysis activity"/>
    <property type="evidence" value="ECO:0007669"/>
    <property type="project" value="InterPro"/>
</dbReference>